<sequence>MNDYETAGTEATIRDARPWLECIGDAKKYFQLWLDKCDSIDKLYADLRRLADVSGDREFQMFWANLEVLRPSIYSRPPQPAVATRFKDMSPMPRNASAMLERALIVNVEIEDINAVMLAVRDDMLINGRGVAWVRYEDDSDPTEEIGPAHEPRNQRVPYEHVDRADFLHEPARKWPEVGWVAKRAWLTRDQGIARFGDIFARIDLKERQELSDSETGYKGEKKGEVWEIWSKTRNCVVWIAEGVEEVLDIRAPFLKLDGFFPCPKPAYSTLERRKLIPVPDYYFCRDQFDEINELTARISALAEGLRMKGFYAAGAGDLAEAVEAALRQQDNNAILVPVANFAALGGAILRDSIIWLPITEVAATIRELLLLRRQIIDDVYQITGLSDIMRGVTEPQETATAQELKSQYGSVRIRERQIELVRFARDLVRIAGEIMAENFTPETFTTITQMSLPTTAAIQEQARKLTENVAKLLQKSDSQSVLPDQLQEVHQETQERLNELAETVTIDQVVALLREQRIRPFVLEIETDSTIQADENMEKQRRTEFLSSLAGVIQQLTPLVQAQPAAGPFAAEMIKFSVAPFRAGRAMTAVIEDFTETIREQAQQAATNPQAGPAQLAAQSEGQRFEFEKQKHADEMALKSKELDQVNDREIRKARIEGDLAGNAAGQPAAYSMSEVITQLAGQNAQVLQALAVIGQILAAPKSVTTPEGRIYTTQPSSPPGMN</sequence>
<evidence type="ECO:0000313" key="2">
    <source>
        <dbReference type="Proteomes" id="UP000616151"/>
    </source>
</evidence>
<comment type="caution">
    <text evidence="1">The sequence shown here is derived from an EMBL/GenBank/DDBJ whole genome shotgun (WGS) entry which is preliminary data.</text>
</comment>
<evidence type="ECO:0000313" key="1">
    <source>
        <dbReference type="EMBL" id="MBK1870090.1"/>
    </source>
</evidence>
<organism evidence="1 2">
    <name type="scientific">Taklimakanibacter albus</name>
    <dbReference type="NCBI Taxonomy" id="2800327"/>
    <lineage>
        <taxon>Bacteria</taxon>
        <taxon>Pseudomonadati</taxon>
        <taxon>Pseudomonadota</taxon>
        <taxon>Alphaproteobacteria</taxon>
        <taxon>Hyphomicrobiales</taxon>
        <taxon>Aestuariivirgaceae</taxon>
        <taxon>Taklimakanibacter</taxon>
    </lineage>
</organism>
<dbReference type="EMBL" id="JAENHL010000008">
    <property type="protein sequence ID" value="MBK1870090.1"/>
    <property type="molecule type" value="Genomic_DNA"/>
</dbReference>
<reference evidence="1" key="1">
    <citation type="submission" date="2021-01" db="EMBL/GenBank/DDBJ databases">
        <authorList>
            <person name="Sun Q."/>
        </authorList>
    </citation>
    <scope>NUCLEOTIDE SEQUENCE</scope>
    <source>
        <strain evidence="1">YIM B02566</strain>
    </source>
</reference>
<name>A0ACC5RBT9_9HYPH</name>
<keyword evidence="2" id="KW-1185">Reference proteome</keyword>
<gene>
    <name evidence="1" type="ORF">JHL16_27250</name>
</gene>
<protein>
    <submittedName>
        <fullName evidence="1">Uncharacterized protein</fullName>
    </submittedName>
</protein>
<dbReference type="Proteomes" id="UP000616151">
    <property type="component" value="Unassembled WGS sequence"/>
</dbReference>
<proteinExistence type="predicted"/>
<accession>A0ACC5RBT9</accession>